<dbReference type="NCBIfam" id="NF005095">
    <property type="entry name" value="PRK06523.1"/>
    <property type="match status" value="1"/>
</dbReference>
<reference evidence="5 6" key="1">
    <citation type="submission" date="2019-06" db="EMBL/GenBank/DDBJ databases">
        <title>Sequencing the genomes of 1000 actinobacteria strains.</title>
        <authorList>
            <person name="Klenk H.-P."/>
        </authorList>
    </citation>
    <scope>NUCLEOTIDE SEQUENCE [LARGE SCALE GENOMIC DNA]</scope>
    <source>
        <strain evidence="5 6">DSM 45301</strain>
    </source>
</reference>
<feature type="domain" description="Ketoreductase" evidence="4">
    <location>
        <begin position="52"/>
        <end position="223"/>
    </location>
</feature>
<evidence type="ECO:0000313" key="5">
    <source>
        <dbReference type="EMBL" id="TQM15639.1"/>
    </source>
</evidence>
<evidence type="ECO:0000313" key="6">
    <source>
        <dbReference type="Proteomes" id="UP000315677"/>
    </source>
</evidence>
<dbReference type="Gene3D" id="3.40.50.720">
    <property type="entry name" value="NAD(P)-binding Rossmann-like Domain"/>
    <property type="match status" value="1"/>
</dbReference>
<dbReference type="SMART" id="SM00822">
    <property type="entry name" value="PKS_KR"/>
    <property type="match status" value="1"/>
</dbReference>
<keyword evidence="2" id="KW-0560">Oxidoreductase</keyword>
<dbReference type="PRINTS" id="PR00081">
    <property type="entry name" value="GDHRDH"/>
</dbReference>
<comment type="similarity">
    <text evidence="1">Belongs to the short-chain dehydrogenases/reductases (SDR) family.</text>
</comment>
<name>A0A543E2G1_9PSEU</name>
<dbReference type="PRINTS" id="PR00080">
    <property type="entry name" value="SDRFAMILY"/>
</dbReference>
<dbReference type="Pfam" id="PF13561">
    <property type="entry name" value="adh_short_C2"/>
    <property type="match status" value="1"/>
</dbReference>
<organism evidence="5 6">
    <name type="scientific">Pseudonocardia kunmingensis</name>
    <dbReference type="NCBI Taxonomy" id="630975"/>
    <lineage>
        <taxon>Bacteria</taxon>
        <taxon>Bacillati</taxon>
        <taxon>Actinomycetota</taxon>
        <taxon>Actinomycetes</taxon>
        <taxon>Pseudonocardiales</taxon>
        <taxon>Pseudonocardiaceae</taxon>
        <taxon>Pseudonocardia</taxon>
    </lineage>
</organism>
<dbReference type="PANTHER" id="PTHR43639:SF1">
    <property type="entry name" value="SHORT-CHAIN DEHYDROGENASE_REDUCTASE FAMILY PROTEIN"/>
    <property type="match status" value="1"/>
</dbReference>
<dbReference type="PANTHER" id="PTHR43639">
    <property type="entry name" value="OXIDOREDUCTASE, SHORT-CHAIN DEHYDROGENASE/REDUCTASE FAMILY (AFU_ORTHOLOGUE AFUA_5G02870)"/>
    <property type="match status" value="1"/>
</dbReference>
<accession>A0A543E2G1</accession>
<dbReference type="SUPFAM" id="SSF51735">
    <property type="entry name" value="NAD(P)-binding Rossmann-fold domains"/>
    <property type="match status" value="1"/>
</dbReference>
<keyword evidence="6" id="KW-1185">Reference proteome</keyword>
<sequence>MKQLGEAFTAIPEGFPRAPSIRRPAIGGGAIERTEGMTTVENGSGTRELAGRRALVTGGTRGIGAAVVRHLLDAGAEVLTTARSATSTPPEGAAFVEADVRTTAGVGALAAAAREALGGVDVLVHNAGGARPHRTGLGIPDEEWQDALDLNLLASVRLDALLAPDMRDRRSGAIVHVSTAAVVPPAPPFLHYQAAKVALESYSRGLAAELAPSGVRVNTVSPGRTATPGGEATREHWESLDAGPGAVGTPPLGRDGRPDDIAQAVLFLVSDRSGWVTGKVLGVDGGEYPRG</sequence>
<evidence type="ECO:0000256" key="1">
    <source>
        <dbReference type="ARBA" id="ARBA00006484"/>
    </source>
</evidence>
<dbReference type="AlphaFoldDB" id="A0A543E2G1"/>
<comment type="caution">
    <text evidence="5">The sequence shown here is derived from an EMBL/GenBank/DDBJ whole genome shotgun (WGS) entry which is preliminary data.</text>
</comment>
<dbReference type="InterPro" id="IPR036291">
    <property type="entry name" value="NAD(P)-bd_dom_sf"/>
</dbReference>
<dbReference type="FunFam" id="3.40.50.720:FF:000084">
    <property type="entry name" value="Short-chain dehydrogenase reductase"/>
    <property type="match status" value="1"/>
</dbReference>
<dbReference type="Proteomes" id="UP000315677">
    <property type="component" value="Unassembled WGS sequence"/>
</dbReference>
<evidence type="ECO:0000259" key="4">
    <source>
        <dbReference type="SMART" id="SM00822"/>
    </source>
</evidence>
<dbReference type="GO" id="GO:0016491">
    <property type="term" value="F:oxidoreductase activity"/>
    <property type="evidence" value="ECO:0007669"/>
    <property type="project" value="UniProtKB-KW"/>
</dbReference>
<feature type="region of interest" description="Disordered" evidence="3">
    <location>
        <begin position="218"/>
        <end position="255"/>
    </location>
</feature>
<dbReference type="CDD" id="cd05233">
    <property type="entry name" value="SDR_c"/>
    <property type="match status" value="1"/>
</dbReference>
<dbReference type="InterPro" id="IPR002347">
    <property type="entry name" value="SDR_fam"/>
</dbReference>
<proteinExistence type="inferred from homology"/>
<evidence type="ECO:0000256" key="2">
    <source>
        <dbReference type="ARBA" id="ARBA00023002"/>
    </source>
</evidence>
<dbReference type="InterPro" id="IPR057326">
    <property type="entry name" value="KR_dom"/>
</dbReference>
<dbReference type="EMBL" id="VFPA01000001">
    <property type="protein sequence ID" value="TQM15639.1"/>
    <property type="molecule type" value="Genomic_DNA"/>
</dbReference>
<protein>
    <submittedName>
        <fullName evidence="5">NAD(P)-dependent dehydrogenase (Short-subunit alcohol dehydrogenase family)</fullName>
    </submittedName>
</protein>
<gene>
    <name evidence="5" type="ORF">FB558_2429</name>
</gene>
<evidence type="ECO:0000256" key="3">
    <source>
        <dbReference type="SAM" id="MobiDB-lite"/>
    </source>
</evidence>